<dbReference type="RefSeq" id="WP_110073379.1">
    <property type="nucleotide sequence ID" value="NZ_CM009896.1"/>
</dbReference>
<name>A0A317G3P5_BUTFI</name>
<sequence length="282" mass="32511">MGGEIKRDYQDSVFTKMFGGEDKRYLLQLYRALHPDDDKTGEDDLELVTIENVLTNDIYNDLGFIASGKLVVLVEAQSTWSPNIIARMFIYLARTYQDYIYSDEKNKARLYSDAKIFLPVPEMYVIYTGKRAGKSGIISLKDEFFGDCSLDIDLKAKVIFADDGRKDIIGQYIAFCIVVREQLALNKDKKVAVQEAIRICIENGDLVEYLTSHRKEVEDVMFALLTQEEATKSYGELKKIEGLEAMVKTLKRIYSDFDSVYREVKLNDIYSDLTEEDVRQYY</sequence>
<evidence type="ECO:0000313" key="2">
    <source>
        <dbReference type="Proteomes" id="UP000245488"/>
    </source>
</evidence>
<dbReference type="AlphaFoldDB" id="A0A317G3P5"/>
<keyword evidence="2" id="KW-1185">Reference proteome</keyword>
<dbReference type="EMBL" id="NXNG01000001">
    <property type="protein sequence ID" value="PWT28127.1"/>
    <property type="molecule type" value="Genomic_DNA"/>
</dbReference>
<dbReference type="Proteomes" id="UP000245488">
    <property type="component" value="Chromosome"/>
</dbReference>
<accession>A0A317G3P5</accession>
<evidence type="ECO:0008006" key="3">
    <source>
        <dbReference type="Google" id="ProtNLM"/>
    </source>
</evidence>
<protein>
    <recommendedName>
        <fullName evidence="3">Transposase, YhgA-like</fullName>
    </recommendedName>
</protein>
<evidence type="ECO:0000313" key="1">
    <source>
        <dbReference type="EMBL" id="PWT28127.1"/>
    </source>
</evidence>
<organism evidence="1 2">
    <name type="scientific">Butyrivibrio fibrisolvens</name>
    <dbReference type="NCBI Taxonomy" id="831"/>
    <lineage>
        <taxon>Bacteria</taxon>
        <taxon>Bacillati</taxon>
        <taxon>Bacillota</taxon>
        <taxon>Clostridia</taxon>
        <taxon>Lachnospirales</taxon>
        <taxon>Lachnospiraceae</taxon>
        <taxon>Butyrivibrio</taxon>
    </lineage>
</organism>
<comment type="caution">
    <text evidence="1">The sequence shown here is derived from an EMBL/GenBank/DDBJ whole genome shotgun (WGS) entry which is preliminary data.</text>
</comment>
<gene>
    <name evidence="1" type="ORF">CPT75_13915</name>
</gene>
<reference evidence="1 2" key="1">
    <citation type="submission" date="2017-09" db="EMBL/GenBank/DDBJ databases">
        <title>High-quality draft genome sequence of Butyrivibrio fibrisolvens INBov1, isolated from cow rumen.</title>
        <authorList>
            <person name="Rodriguez Hernaez J."/>
            <person name="Rivarola M."/>
            <person name="Paniego N."/>
            <person name="Cravero S."/>
            <person name="Ceron Cucchi M."/>
            <person name="Martinez M.C."/>
        </authorList>
    </citation>
    <scope>NUCLEOTIDE SEQUENCE [LARGE SCALE GENOMIC DNA]</scope>
    <source>
        <strain evidence="1 2">INBov1</strain>
    </source>
</reference>
<proteinExistence type="predicted"/>